<feature type="transmembrane region" description="Helical" evidence="9">
    <location>
        <begin position="136"/>
        <end position="155"/>
    </location>
</feature>
<dbReference type="PROSITE" id="PS50850">
    <property type="entry name" value="MFS"/>
    <property type="match status" value="1"/>
</dbReference>
<feature type="transmembrane region" description="Helical" evidence="9">
    <location>
        <begin position="51"/>
        <end position="71"/>
    </location>
</feature>
<dbReference type="Pfam" id="PF00083">
    <property type="entry name" value="Sugar_tr"/>
    <property type="match status" value="1"/>
</dbReference>
<accession>U5ESV2</accession>
<evidence type="ECO:0000256" key="2">
    <source>
        <dbReference type="ARBA" id="ARBA00022448"/>
    </source>
</evidence>
<keyword evidence="8" id="KW-0325">Glycoprotein</keyword>
<dbReference type="InterPro" id="IPR005829">
    <property type="entry name" value="Sugar_transporter_CS"/>
</dbReference>
<dbReference type="SUPFAM" id="SSF103473">
    <property type="entry name" value="MFS general substrate transporter"/>
    <property type="match status" value="1"/>
</dbReference>
<reference evidence="11" key="1">
    <citation type="journal article" date="2014" name="Insect Biochem. Mol. Biol.">
        <title>An insight into the sialome of the frog biting fly, Corethrella appendiculata.</title>
        <authorList>
            <person name="Ribeiro J.M.C."/>
            <person name="Chagas A.C."/>
            <person name="Pham V.M."/>
            <person name="Lounibos L.P."/>
            <person name="Calvo E."/>
        </authorList>
    </citation>
    <scope>NUCLEOTIDE SEQUENCE</scope>
    <source>
        <tissue evidence="11">Salivary glands</tissue>
    </source>
</reference>
<dbReference type="AlphaFoldDB" id="U5ESV2"/>
<dbReference type="GO" id="GO:0005886">
    <property type="term" value="C:plasma membrane"/>
    <property type="evidence" value="ECO:0007669"/>
    <property type="project" value="UniProtKB-SubCell"/>
</dbReference>
<keyword evidence="4" id="KW-0762">Sugar transport</keyword>
<evidence type="ECO:0000256" key="9">
    <source>
        <dbReference type="SAM" id="Phobius"/>
    </source>
</evidence>
<feature type="transmembrane region" description="Helical" evidence="9">
    <location>
        <begin position="161"/>
        <end position="182"/>
    </location>
</feature>
<feature type="transmembrane region" description="Helical" evidence="9">
    <location>
        <begin position="409"/>
        <end position="431"/>
    </location>
</feature>
<dbReference type="InterPro" id="IPR036259">
    <property type="entry name" value="MFS_trans_sf"/>
</dbReference>
<feature type="transmembrane region" description="Helical" evidence="9">
    <location>
        <begin position="287"/>
        <end position="306"/>
    </location>
</feature>
<proteinExistence type="evidence at transcript level"/>
<evidence type="ECO:0000313" key="11">
    <source>
        <dbReference type="EMBL" id="JAB56811.1"/>
    </source>
</evidence>
<dbReference type="InterPro" id="IPR020846">
    <property type="entry name" value="MFS_dom"/>
</dbReference>
<dbReference type="PANTHER" id="PTHR48021:SF46">
    <property type="entry name" value="MAJOR FACILITATOR SUPERFAMILY (MFS) PROFILE DOMAIN-CONTAINING PROTEIN"/>
    <property type="match status" value="1"/>
</dbReference>
<dbReference type="PROSITE" id="PS00217">
    <property type="entry name" value="SUGAR_TRANSPORT_2"/>
    <property type="match status" value="1"/>
</dbReference>
<dbReference type="Gene3D" id="1.20.1250.20">
    <property type="entry name" value="MFS general substrate transporter like domains"/>
    <property type="match status" value="1"/>
</dbReference>
<evidence type="ECO:0000256" key="7">
    <source>
        <dbReference type="ARBA" id="ARBA00023136"/>
    </source>
</evidence>
<dbReference type="EMBL" id="GANO01003060">
    <property type="protein sequence ID" value="JAB56811.1"/>
    <property type="molecule type" value="mRNA"/>
</dbReference>
<feature type="transmembrane region" description="Helical" evidence="9">
    <location>
        <begin position="383"/>
        <end position="403"/>
    </location>
</feature>
<dbReference type="FunFam" id="1.20.1250.20:FF:000218">
    <property type="entry name" value="facilitated trehalose transporter Tret1"/>
    <property type="match status" value="1"/>
</dbReference>
<name>U5ESV2_9DIPT</name>
<keyword evidence="7 9" id="KW-0472">Membrane</keyword>
<dbReference type="PRINTS" id="PR00171">
    <property type="entry name" value="SUGRTRNSPORT"/>
</dbReference>
<organism evidence="11">
    <name type="scientific">Corethrella appendiculata</name>
    <dbReference type="NCBI Taxonomy" id="1370023"/>
    <lineage>
        <taxon>Eukaryota</taxon>
        <taxon>Metazoa</taxon>
        <taxon>Ecdysozoa</taxon>
        <taxon>Arthropoda</taxon>
        <taxon>Hexapoda</taxon>
        <taxon>Insecta</taxon>
        <taxon>Pterygota</taxon>
        <taxon>Neoptera</taxon>
        <taxon>Endopterygota</taxon>
        <taxon>Diptera</taxon>
        <taxon>Nematocera</taxon>
        <taxon>Culicoidea</taxon>
        <taxon>Chaoboridae</taxon>
        <taxon>Corethrella</taxon>
    </lineage>
</organism>
<keyword evidence="5 9" id="KW-0812">Transmembrane</keyword>
<evidence type="ECO:0000256" key="4">
    <source>
        <dbReference type="ARBA" id="ARBA00022597"/>
    </source>
</evidence>
<evidence type="ECO:0000256" key="8">
    <source>
        <dbReference type="ARBA" id="ARBA00023180"/>
    </source>
</evidence>
<feature type="domain" description="Major facilitator superfamily (MFS) profile" evidence="10">
    <location>
        <begin position="1"/>
        <end position="438"/>
    </location>
</feature>
<evidence type="ECO:0000256" key="3">
    <source>
        <dbReference type="ARBA" id="ARBA00022475"/>
    </source>
</evidence>
<dbReference type="InterPro" id="IPR005828">
    <property type="entry name" value="MFS_sugar_transport-like"/>
</dbReference>
<evidence type="ECO:0000256" key="1">
    <source>
        <dbReference type="ARBA" id="ARBA00004651"/>
    </source>
</evidence>
<sequence length="460" mass="51963">MWVYLNQSIATAFATLLVVSTCLAYSWISPALKILLSPETPIAITSDESSWIASFIILGSIFGSICTGYLSNKIGRKYTMIIGAVPIICAWIIVYLAKSVIELYLFRILSGIGFGISLSIMTTYLGEISSKNIRGVLTIMGTIMVKFGTMLAYSIGSYVSFYTFPQIAIVFPIIFLLTFVWMPESPHYLLSKGRYEEAEKNWKWLNIKESFDEVKAKMLTDVEENKKLNSEDKNDIKSELFHRDNRNSFFILFAMSTAQAFSGHMMFLIYAHLIFGRVEGFLSADVSTIMLGVTQFVSTILSTFFVDRLGRRPLILFSSFGGTFCTGLVGAYFFFEQYEYNVKAFNFIPVLSLVLFLFFYNIGLGSAGFTLQAEIFPTNIRGTAASIGMVYNQVLAFVLTKLFQVLADLIGFYSPFWLFCSVSAIFLIILYSNIIETKQKRFDEILCEMKALKIRIFGCF</sequence>
<feature type="transmembrane region" description="Helical" evidence="9">
    <location>
        <begin position="249"/>
        <end position="275"/>
    </location>
</feature>
<protein>
    <submittedName>
        <fullName evidence="11">Putative facilitated trehalose transporter tret1</fullName>
    </submittedName>
</protein>
<evidence type="ECO:0000256" key="5">
    <source>
        <dbReference type="ARBA" id="ARBA00022692"/>
    </source>
</evidence>
<keyword evidence="6 9" id="KW-1133">Transmembrane helix</keyword>
<feature type="transmembrane region" description="Helical" evidence="9">
    <location>
        <begin position="347"/>
        <end position="371"/>
    </location>
</feature>
<feature type="transmembrane region" description="Helical" evidence="9">
    <location>
        <begin position="103"/>
        <end position="124"/>
    </location>
</feature>
<dbReference type="PANTHER" id="PTHR48021">
    <property type="match status" value="1"/>
</dbReference>
<feature type="transmembrane region" description="Helical" evidence="9">
    <location>
        <begin position="78"/>
        <end position="97"/>
    </location>
</feature>
<dbReference type="GO" id="GO:0022857">
    <property type="term" value="F:transmembrane transporter activity"/>
    <property type="evidence" value="ECO:0007669"/>
    <property type="project" value="InterPro"/>
</dbReference>
<evidence type="ECO:0000259" key="10">
    <source>
        <dbReference type="PROSITE" id="PS50850"/>
    </source>
</evidence>
<dbReference type="InterPro" id="IPR050549">
    <property type="entry name" value="MFS_Trehalose_Transporter"/>
</dbReference>
<comment type="subcellular location">
    <subcellularLocation>
        <location evidence="1">Cell membrane</location>
        <topology evidence="1">Multi-pass membrane protein</topology>
    </subcellularLocation>
</comment>
<keyword evidence="2" id="KW-0813">Transport</keyword>
<dbReference type="InterPro" id="IPR003663">
    <property type="entry name" value="Sugar/inositol_transpt"/>
</dbReference>
<evidence type="ECO:0000256" key="6">
    <source>
        <dbReference type="ARBA" id="ARBA00022989"/>
    </source>
</evidence>
<keyword evidence="3" id="KW-1003">Cell membrane</keyword>
<feature type="transmembrane region" description="Helical" evidence="9">
    <location>
        <begin position="313"/>
        <end position="335"/>
    </location>
</feature>